<evidence type="ECO:0000313" key="2">
    <source>
        <dbReference type="EMBL" id="KAH7545295.1"/>
    </source>
</evidence>
<organism evidence="2 3">
    <name type="scientific">Ziziphus jujuba var. spinosa</name>
    <dbReference type="NCBI Taxonomy" id="714518"/>
    <lineage>
        <taxon>Eukaryota</taxon>
        <taxon>Viridiplantae</taxon>
        <taxon>Streptophyta</taxon>
        <taxon>Embryophyta</taxon>
        <taxon>Tracheophyta</taxon>
        <taxon>Spermatophyta</taxon>
        <taxon>Magnoliopsida</taxon>
        <taxon>eudicotyledons</taxon>
        <taxon>Gunneridae</taxon>
        <taxon>Pentapetalae</taxon>
        <taxon>rosids</taxon>
        <taxon>fabids</taxon>
        <taxon>Rosales</taxon>
        <taxon>Rhamnaceae</taxon>
        <taxon>Paliureae</taxon>
        <taxon>Ziziphus</taxon>
    </lineage>
</organism>
<reference evidence="2" key="1">
    <citation type="journal article" date="2021" name="Front. Plant Sci.">
        <title>Chromosome-Scale Genome Assembly for Chinese Sour Jujube and Insights Into Its Genome Evolution and Domestication Signature.</title>
        <authorList>
            <person name="Shen L.-Y."/>
            <person name="Luo H."/>
            <person name="Wang X.-L."/>
            <person name="Wang X.-M."/>
            <person name="Qiu X.-J."/>
            <person name="Liu H."/>
            <person name="Zhou S.-S."/>
            <person name="Jia K.-H."/>
            <person name="Nie S."/>
            <person name="Bao Y.-T."/>
            <person name="Zhang R.-G."/>
            <person name="Yun Q.-Z."/>
            <person name="Chai Y.-H."/>
            <person name="Lu J.-Y."/>
            <person name="Li Y."/>
            <person name="Zhao S.-W."/>
            <person name="Mao J.-F."/>
            <person name="Jia S.-G."/>
            <person name="Mao Y.-M."/>
        </authorList>
    </citation>
    <scope>NUCLEOTIDE SEQUENCE</scope>
    <source>
        <strain evidence="2">AT0</strain>
        <tissue evidence="2">Leaf</tissue>
    </source>
</reference>
<keyword evidence="1" id="KW-1133">Transmembrane helix</keyword>
<gene>
    <name evidence="2" type="ORF">FEM48_Zijuj01G0078500</name>
</gene>
<dbReference type="EMBL" id="JAEACU010000001">
    <property type="protein sequence ID" value="KAH7545295.1"/>
    <property type="molecule type" value="Genomic_DNA"/>
</dbReference>
<dbReference type="AlphaFoldDB" id="A0A978W011"/>
<dbReference type="Proteomes" id="UP000813462">
    <property type="component" value="Unassembled WGS sequence"/>
</dbReference>
<protein>
    <submittedName>
        <fullName evidence="2">Uncharacterized protein</fullName>
    </submittedName>
</protein>
<keyword evidence="1" id="KW-0812">Transmembrane</keyword>
<evidence type="ECO:0000256" key="1">
    <source>
        <dbReference type="SAM" id="Phobius"/>
    </source>
</evidence>
<comment type="caution">
    <text evidence="2">The sequence shown here is derived from an EMBL/GenBank/DDBJ whole genome shotgun (WGS) entry which is preliminary data.</text>
</comment>
<proteinExistence type="predicted"/>
<feature type="transmembrane region" description="Helical" evidence="1">
    <location>
        <begin position="113"/>
        <end position="133"/>
    </location>
</feature>
<name>A0A978W011_ZIZJJ</name>
<evidence type="ECO:0000313" key="3">
    <source>
        <dbReference type="Proteomes" id="UP000813462"/>
    </source>
</evidence>
<accession>A0A978W011</accession>
<keyword evidence="1" id="KW-0472">Membrane</keyword>
<sequence>MVLASDVVDIGKDEKWALLSLKFIQHLVPSNIGCHSSRMHLVDVFPGLEITYLSSVKESKSAYVYEEFGYTHCFKSPLLDLDVLLLVPEESGIATECSVFVIKELHMMEKRLCALRVVPMMLLVVWLMMISPAKGCPSDGRECKTCIVNQMKFGCPACAPILRCMARCLWSGSSRRNCIKRCDCGGGTPKLSDCKKCMSRCKCSCLAY</sequence>